<evidence type="ECO:0000313" key="1">
    <source>
        <dbReference type="EMBL" id="AVL25837.1"/>
    </source>
</evidence>
<dbReference type="EMBL" id="KY451035">
    <property type="protein sequence ID" value="AVL25837.1"/>
    <property type="molecule type" value="Genomic_RNA"/>
</dbReference>
<protein>
    <recommendedName>
        <fullName evidence="2">P27</fullName>
    </recommendedName>
</protein>
<proteinExistence type="predicted"/>
<accession>A0A3S7H5M4</accession>
<evidence type="ECO:0008006" key="2">
    <source>
        <dbReference type="Google" id="ProtNLM"/>
    </source>
</evidence>
<organism evidence="1">
    <name type="scientific">Arracacha latent virus C</name>
    <dbReference type="NCBI Taxonomy" id="2057938"/>
    <lineage>
        <taxon>Viruses</taxon>
        <taxon>Riboviria</taxon>
        <taxon>Orthornavirae</taxon>
        <taxon>Kitrinoviricota</taxon>
        <taxon>Alsuviricetes</taxon>
        <taxon>Martellivirales</taxon>
        <taxon>Closteroviridae</taxon>
    </lineage>
</organism>
<reference evidence="1" key="1">
    <citation type="submission" date="2017-01" db="EMBL/GenBank/DDBJ databases">
        <title>New viruses found in arracacha (Arracacia xanthorrhiza) using Next generation sequencing.</title>
        <authorList>
            <person name="De Souza J."/>
            <person name="Fuentes S."/>
            <person name="Muller G."/>
            <person name="Guzman M."/>
            <person name="Cuellar W."/>
            <person name="Kreuze J."/>
        </authorList>
    </citation>
    <scope>NUCLEOTIDE SEQUENCE</scope>
    <source>
        <strain evidence="1">Ayacucho1</strain>
    </source>
</reference>
<name>A0A3S7H5M4_9CLOS</name>
<sequence length="237" mass="28065">MSIRLREEEMDNFPIIQDFSHQNVNDGTDRIAYNVNLVLNTAIDHNLHDVFSLEKTLVFCHTLKNLFNVKDVRVNLFSRNSKVYEMLVNSGYPESEILDNKDKYFPTLTSWQLITILENLIPIFDLLVDCKRGLIDNVALIHIFDNYLINDITGLNWALSSYLCYKYRFISETNVEFSLDIEDERLLQSHIYKYKIYYKNSSKKKRDFTKILNENLRFRVKLDFNSMGLSVPYVKNF</sequence>